<protein>
    <submittedName>
        <fullName evidence="1">Uncharacterized protein</fullName>
    </submittedName>
</protein>
<sequence>MTTFTEATACQQVDSHTYTVDLQPDWVIGTVPHGGYVTAAFLTAVRKHFRGTLKKQDQPHTITFHLDFLRRTQIGPATFQIKDVKLGRQTSITHVTLVQDGREEVVGYFTNSNISTESGVTYPTHWELHPKAAAITDFSTLEAGKDPNWGERKTWPFVDFRKASTKVRSWFPRGGQHSPACLDMWYCFKDADSKFTNESLGFICDTFPQIIESYVLDGLDCYSVDFEQKYNQEEQKKIMNHKARMWYPTLMLNVEIKKALPEEGVRWLFVRLQSKSIKNGRYDLEVLVMDAEGDLVVVSNHVCFALGSERNTAARRKVEDGSSKL</sequence>
<dbReference type="Proteomes" id="UP001281147">
    <property type="component" value="Unassembled WGS sequence"/>
</dbReference>
<gene>
    <name evidence="1" type="ORF">LTR37_016437</name>
</gene>
<organism evidence="1 2">
    <name type="scientific">Vermiconidia calcicola</name>
    <dbReference type="NCBI Taxonomy" id="1690605"/>
    <lineage>
        <taxon>Eukaryota</taxon>
        <taxon>Fungi</taxon>
        <taxon>Dikarya</taxon>
        <taxon>Ascomycota</taxon>
        <taxon>Pezizomycotina</taxon>
        <taxon>Dothideomycetes</taxon>
        <taxon>Dothideomycetidae</taxon>
        <taxon>Mycosphaerellales</taxon>
        <taxon>Extremaceae</taxon>
        <taxon>Vermiconidia</taxon>
    </lineage>
</organism>
<name>A0ACC3MPC2_9PEZI</name>
<accession>A0ACC3MPC2</accession>
<comment type="caution">
    <text evidence="1">The sequence shown here is derived from an EMBL/GenBank/DDBJ whole genome shotgun (WGS) entry which is preliminary data.</text>
</comment>
<reference evidence="1" key="1">
    <citation type="submission" date="2023-07" db="EMBL/GenBank/DDBJ databases">
        <title>Black Yeasts Isolated from many extreme environments.</title>
        <authorList>
            <person name="Coleine C."/>
            <person name="Stajich J.E."/>
            <person name="Selbmann L."/>
        </authorList>
    </citation>
    <scope>NUCLEOTIDE SEQUENCE</scope>
    <source>
        <strain evidence="1">CCFEE 5714</strain>
    </source>
</reference>
<proteinExistence type="predicted"/>
<evidence type="ECO:0000313" key="2">
    <source>
        <dbReference type="Proteomes" id="UP001281147"/>
    </source>
</evidence>
<evidence type="ECO:0000313" key="1">
    <source>
        <dbReference type="EMBL" id="KAK3699480.1"/>
    </source>
</evidence>
<dbReference type="EMBL" id="JAUTXU010000197">
    <property type="protein sequence ID" value="KAK3699480.1"/>
    <property type="molecule type" value="Genomic_DNA"/>
</dbReference>
<keyword evidence="2" id="KW-1185">Reference proteome</keyword>